<evidence type="ECO:0000256" key="3">
    <source>
        <dbReference type="ARBA" id="ARBA00022630"/>
    </source>
</evidence>
<accession>A0A6S7BKJ1</accession>
<dbReference type="Proteomes" id="UP000494269">
    <property type="component" value="Unassembled WGS sequence"/>
</dbReference>
<protein>
    <submittedName>
        <fullName evidence="8">Crotonobetainyl-CoA reductase</fullName>
        <ecNumber evidence="8">1.3.8.13</ecNumber>
    </submittedName>
</protein>
<dbReference type="Pfam" id="PF00441">
    <property type="entry name" value="Acyl-CoA_dh_1"/>
    <property type="match status" value="1"/>
</dbReference>
<reference evidence="8 9" key="1">
    <citation type="submission" date="2020-04" db="EMBL/GenBank/DDBJ databases">
        <authorList>
            <person name="De Canck E."/>
        </authorList>
    </citation>
    <scope>NUCLEOTIDE SEQUENCE [LARGE SCALE GENOMIC DNA]</scope>
    <source>
        <strain evidence="8 9">LMG 3441</strain>
    </source>
</reference>
<evidence type="ECO:0000259" key="6">
    <source>
        <dbReference type="Pfam" id="PF00441"/>
    </source>
</evidence>
<evidence type="ECO:0000256" key="1">
    <source>
        <dbReference type="ARBA" id="ARBA00001974"/>
    </source>
</evidence>
<gene>
    <name evidence="8" type="primary">caiA_3</name>
    <name evidence="8" type="ORF">LMG3441_04964</name>
</gene>
<dbReference type="InterPro" id="IPR036250">
    <property type="entry name" value="AcylCo_DH-like_C"/>
</dbReference>
<evidence type="ECO:0000256" key="4">
    <source>
        <dbReference type="ARBA" id="ARBA00022827"/>
    </source>
</evidence>
<dbReference type="Pfam" id="PF02771">
    <property type="entry name" value="Acyl-CoA_dh_N"/>
    <property type="match status" value="1"/>
</dbReference>
<dbReference type="InterPro" id="IPR009100">
    <property type="entry name" value="AcylCoA_DH/oxidase_NM_dom_sf"/>
</dbReference>
<keyword evidence="4" id="KW-0274">FAD</keyword>
<keyword evidence="9" id="KW-1185">Reference proteome</keyword>
<dbReference type="EC" id="1.3.8.13" evidence="8"/>
<keyword evidence="3" id="KW-0285">Flavoprotein</keyword>
<dbReference type="SUPFAM" id="SSF56645">
    <property type="entry name" value="Acyl-CoA dehydrogenase NM domain-like"/>
    <property type="match status" value="1"/>
</dbReference>
<organism evidence="8 9">
    <name type="scientific">Achromobacter kerstersii</name>
    <dbReference type="NCBI Taxonomy" id="1353890"/>
    <lineage>
        <taxon>Bacteria</taxon>
        <taxon>Pseudomonadati</taxon>
        <taxon>Pseudomonadota</taxon>
        <taxon>Betaproteobacteria</taxon>
        <taxon>Burkholderiales</taxon>
        <taxon>Alcaligenaceae</taxon>
        <taxon>Achromobacter</taxon>
    </lineage>
</organism>
<dbReference type="GO" id="GO:0003995">
    <property type="term" value="F:acyl-CoA dehydrogenase activity"/>
    <property type="evidence" value="ECO:0007669"/>
    <property type="project" value="TreeGrafter"/>
</dbReference>
<evidence type="ECO:0000259" key="7">
    <source>
        <dbReference type="Pfam" id="PF02771"/>
    </source>
</evidence>
<dbReference type="InterPro" id="IPR013786">
    <property type="entry name" value="AcylCoA_DH/ox_N"/>
</dbReference>
<evidence type="ECO:0000256" key="5">
    <source>
        <dbReference type="ARBA" id="ARBA00023002"/>
    </source>
</evidence>
<dbReference type="PANTHER" id="PTHR43884">
    <property type="entry name" value="ACYL-COA DEHYDROGENASE"/>
    <property type="match status" value="1"/>
</dbReference>
<comment type="cofactor">
    <cofactor evidence="1">
        <name>FAD</name>
        <dbReference type="ChEBI" id="CHEBI:57692"/>
    </cofactor>
</comment>
<dbReference type="EMBL" id="CADIJQ010000010">
    <property type="protein sequence ID" value="CAB3734256.1"/>
    <property type="molecule type" value="Genomic_DNA"/>
</dbReference>
<proteinExistence type="inferred from homology"/>
<dbReference type="Gene3D" id="1.20.140.10">
    <property type="entry name" value="Butyryl-CoA Dehydrogenase, subunit A, domain 3"/>
    <property type="match status" value="1"/>
</dbReference>
<dbReference type="Gene3D" id="1.10.540.10">
    <property type="entry name" value="Acyl-CoA dehydrogenase/oxidase, N-terminal domain"/>
    <property type="match status" value="1"/>
</dbReference>
<evidence type="ECO:0000313" key="9">
    <source>
        <dbReference type="Proteomes" id="UP000494269"/>
    </source>
</evidence>
<comment type="similarity">
    <text evidence="2">Belongs to the acyl-CoA dehydrogenase family.</text>
</comment>
<dbReference type="InterPro" id="IPR009075">
    <property type="entry name" value="AcylCo_DH/oxidase_C"/>
</dbReference>
<evidence type="ECO:0000256" key="2">
    <source>
        <dbReference type="ARBA" id="ARBA00009347"/>
    </source>
</evidence>
<keyword evidence="5 8" id="KW-0560">Oxidoreductase</keyword>
<name>A0A6S7BKJ1_9BURK</name>
<dbReference type="SUPFAM" id="SSF47203">
    <property type="entry name" value="Acyl-CoA dehydrogenase C-terminal domain-like"/>
    <property type="match status" value="1"/>
</dbReference>
<feature type="domain" description="Acyl-CoA dehydrogenase/oxidase C-terminal" evidence="6">
    <location>
        <begin position="195"/>
        <end position="324"/>
    </location>
</feature>
<evidence type="ECO:0000313" key="8">
    <source>
        <dbReference type="EMBL" id="CAB3734256.1"/>
    </source>
</evidence>
<dbReference type="PANTHER" id="PTHR43884:SF20">
    <property type="entry name" value="ACYL-COA DEHYDROGENASE FADE28"/>
    <property type="match status" value="1"/>
</dbReference>
<dbReference type="GO" id="GO:0050660">
    <property type="term" value="F:flavin adenine dinucleotide binding"/>
    <property type="evidence" value="ECO:0007669"/>
    <property type="project" value="InterPro"/>
</dbReference>
<dbReference type="RefSeq" id="WP_175171345.1">
    <property type="nucleotide sequence ID" value="NZ_CADIJQ010000010.1"/>
</dbReference>
<sequence length="347" mass="36265">MDTLLGDAAERLFAQTCTPALLRAAEQGHSIAAAWQACEDAGFADALVPEAQGGAGLDLADALPVVLAAGRHLCPYPIAHTVLARAWLARAGHAVPKGSIAIAAQGLSMQQDRMTGVNVPWVRVADYVLAQADGHVWLLPVAAGCVAPNGVHGSLDGEASWGLRAAVRVDGEAAGASRIANREHGDAPLDELAAIAYAGLMAGAMDRVLAMTLDYANQRTQFGKAIGRFQAVQQQISVMAEHVWAARMAAQLAFQGRGGQPQALMAALGKARTSQAAPLVADIAHAVHGAIGITAEFDLQCYTRRLRDWRLAGGSESYWHARIGAAALSSHHDALTYLRTELQGAAG</sequence>
<feature type="domain" description="Acyl-CoA dehydrogenase/oxidase N-terminal" evidence="7">
    <location>
        <begin position="5"/>
        <end position="92"/>
    </location>
</feature>
<dbReference type="AlphaFoldDB" id="A0A6S7BKJ1"/>
<dbReference type="InterPro" id="IPR037069">
    <property type="entry name" value="AcylCoA_DH/ox_N_sf"/>
</dbReference>